<keyword evidence="5" id="KW-0805">Transcription regulation</keyword>
<dbReference type="InterPro" id="IPR031316">
    <property type="entry name" value="FlgM_C"/>
</dbReference>
<dbReference type="GO" id="GO:0045892">
    <property type="term" value="P:negative regulation of DNA-templated transcription"/>
    <property type="evidence" value="ECO:0007669"/>
    <property type="project" value="InterPro"/>
</dbReference>
<dbReference type="EMBL" id="CP068146">
    <property type="protein sequence ID" value="QQU45664.1"/>
    <property type="molecule type" value="Genomic_DNA"/>
</dbReference>
<evidence type="ECO:0000259" key="9">
    <source>
        <dbReference type="Pfam" id="PF04316"/>
    </source>
</evidence>
<dbReference type="Proteomes" id="UP000595309">
    <property type="component" value="Chromosome"/>
</dbReference>
<evidence type="ECO:0000313" key="12">
    <source>
        <dbReference type="EMBL" id="QQU45664.1"/>
    </source>
</evidence>
<dbReference type="PATRIC" id="fig|630.129.peg.658"/>
<comment type="function">
    <text evidence="7">Responsible for the coupling of flagellin expression to flagellar assembly by preventing expression of the flagellin genes when a component of the middle class of proteins is defective. It negatively regulates flagellar genes by inhibiting the activity of FliA by directly binding to FliA.</text>
</comment>
<dbReference type="Proteomes" id="UP000048841">
    <property type="component" value="Unassembled WGS sequence"/>
</dbReference>
<evidence type="ECO:0000256" key="8">
    <source>
        <dbReference type="ARBA" id="ARBA00030117"/>
    </source>
</evidence>
<feature type="domain" description="Anti-sigma-28 factor FlgM C-terminal" evidence="9">
    <location>
        <begin position="40"/>
        <end position="87"/>
    </location>
</feature>
<dbReference type="SUPFAM" id="SSF101498">
    <property type="entry name" value="Anti-sigma factor FlgM"/>
    <property type="match status" value="1"/>
</dbReference>
<evidence type="ECO:0000313" key="14">
    <source>
        <dbReference type="Proteomes" id="UP000048841"/>
    </source>
</evidence>
<name>A0A0E1NA95_YEREN</name>
<dbReference type="GO" id="GO:0044781">
    <property type="term" value="P:bacterial-type flagellum organization"/>
    <property type="evidence" value="ECO:0007669"/>
    <property type="project" value="UniProtKB-KW"/>
</dbReference>
<keyword evidence="10" id="KW-0282">Flagellum</keyword>
<keyword evidence="10" id="KW-0966">Cell projection</keyword>
<gene>
    <name evidence="12" type="primary">flgM</name>
    <name evidence="10" type="ORF">ERS137941_00551</name>
    <name evidence="11" type="ORF">ERS137959_03070</name>
    <name evidence="12" type="ORF">I6I39_11665</name>
</gene>
<dbReference type="RefSeq" id="WP_005157316.1">
    <property type="nucleotide sequence ID" value="NZ_CGBC01000005.1"/>
</dbReference>
<reference evidence="10 14" key="1">
    <citation type="submission" date="2015-03" db="EMBL/GenBank/DDBJ databases">
        <authorList>
            <person name="Murphy D."/>
        </authorList>
    </citation>
    <scope>NUCLEOTIDE SEQUENCE [LARGE SCALE GENOMIC DNA]</scope>
    <source>
        <strain evidence="10 14">IP26249</strain>
    </source>
</reference>
<reference evidence="11 13" key="2">
    <citation type="submission" date="2015-03" db="EMBL/GenBank/DDBJ databases">
        <authorList>
            <consortium name="Pathogen Informatics"/>
            <person name="Murphy D."/>
        </authorList>
    </citation>
    <scope>NUCLEOTIDE SEQUENCE [LARGE SCALE GENOMIC DNA]</scope>
    <source>
        <strain evidence="11 13">IP05342</strain>
    </source>
</reference>
<evidence type="ECO:0000256" key="5">
    <source>
        <dbReference type="ARBA" id="ARBA00023015"/>
    </source>
</evidence>
<protein>
    <recommendedName>
        <fullName evidence="2">Negative regulator of flagellin synthesis</fullName>
    </recommendedName>
    <alternativeName>
        <fullName evidence="8">Anti-sigma-28 factor</fullName>
    </alternativeName>
</protein>
<evidence type="ECO:0000256" key="2">
    <source>
        <dbReference type="ARBA" id="ARBA00017823"/>
    </source>
</evidence>
<dbReference type="InterPro" id="IPR007412">
    <property type="entry name" value="FlgM"/>
</dbReference>
<evidence type="ECO:0000256" key="1">
    <source>
        <dbReference type="ARBA" id="ARBA00005322"/>
    </source>
</evidence>
<evidence type="ECO:0000313" key="10">
    <source>
        <dbReference type="EMBL" id="CFQ53443.1"/>
    </source>
</evidence>
<dbReference type="InterPro" id="IPR035890">
    <property type="entry name" value="Anti-sigma-28_factor_FlgM_sf"/>
</dbReference>
<dbReference type="EMBL" id="CPXJ01000040">
    <property type="protein sequence ID" value="CNE13480.1"/>
    <property type="molecule type" value="Genomic_DNA"/>
</dbReference>
<keyword evidence="10" id="KW-0969">Cilium</keyword>
<dbReference type="OMA" id="THRRQPY"/>
<evidence type="ECO:0000256" key="6">
    <source>
        <dbReference type="ARBA" id="ARBA00023163"/>
    </source>
</evidence>
<dbReference type="EMBL" id="CGBR01000002">
    <property type="protein sequence ID" value="CFQ53443.1"/>
    <property type="molecule type" value="Genomic_DNA"/>
</dbReference>
<dbReference type="KEGG" id="yet:CH48_2326"/>
<evidence type="ECO:0000313" key="11">
    <source>
        <dbReference type="EMBL" id="CNE13480.1"/>
    </source>
</evidence>
<keyword evidence="4" id="KW-1005">Bacterial flagellum biogenesis</keyword>
<evidence type="ECO:0000256" key="7">
    <source>
        <dbReference type="ARBA" id="ARBA00024739"/>
    </source>
</evidence>
<dbReference type="Proteomes" id="UP000041601">
    <property type="component" value="Unassembled WGS sequence"/>
</dbReference>
<keyword evidence="6" id="KW-0804">Transcription</keyword>
<evidence type="ECO:0000256" key="4">
    <source>
        <dbReference type="ARBA" id="ARBA00022795"/>
    </source>
</evidence>
<evidence type="ECO:0000313" key="13">
    <source>
        <dbReference type="Proteomes" id="UP000041601"/>
    </source>
</evidence>
<dbReference type="AlphaFoldDB" id="A0A0E1NA95"/>
<dbReference type="GeneID" id="31410441"/>
<evidence type="ECO:0000256" key="3">
    <source>
        <dbReference type="ARBA" id="ARBA00022491"/>
    </source>
</evidence>
<dbReference type="Pfam" id="PF04316">
    <property type="entry name" value="FlgM"/>
    <property type="match status" value="1"/>
</dbReference>
<sequence>MEINAQRRQMMIAAPTAKTENAPAIQAIAPVQPVASTTQHATSAGELHAKLQKMPEIDSERIATAKADIQAGKIKLNTADIAQAMLNFHRS</sequence>
<dbReference type="NCBIfam" id="TIGR03824">
    <property type="entry name" value="FlgM_jcvi"/>
    <property type="match status" value="1"/>
</dbReference>
<keyword evidence="13" id="KW-1185">Reference proteome</keyword>
<reference evidence="12 15" key="3">
    <citation type="submission" date="2021-01" db="EMBL/GenBank/DDBJ databases">
        <title>FDA dAtabase for Regulatory Grade micrObial Sequences (FDA-ARGOS): Supporting development and validation of Infectious Disease Dx tests.</title>
        <authorList>
            <person name="Blissenbach B."/>
            <person name="Krut O."/>
            <person name="Tallon L."/>
            <person name="Sadzewicz L."/>
            <person name="Zhao X."/>
            <person name="Boylan J."/>
            <person name="Ott S."/>
            <person name="Bowen H."/>
            <person name="Vavikolanu K."/>
            <person name="Mehta A."/>
            <person name="Aluvathingal J."/>
            <person name="Nadendla S."/>
            <person name="Yan Y."/>
            <person name="Sichtig H."/>
        </authorList>
    </citation>
    <scope>NUCLEOTIDE SEQUENCE [LARGE SCALE GENOMIC DNA]</scope>
    <source>
        <strain evidence="12 15">FDAARGOS_1082</strain>
    </source>
</reference>
<evidence type="ECO:0000313" key="15">
    <source>
        <dbReference type="Proteomes" id="UP000595309"/>
    </source>
</evidence>
<keyword evidence="3" id="KW-0678">Repressor</keyword>
<comment type="similarity">
    <text evidence="1">Belongs to the FlgM family.</text>
</comment>
<proteinExistence type="inferred from homology"/>
<organism evidence="10 14">
    <name type="scientific">Yersinia enterocolitica</name>
    <dbReference type="NCBI Taxonomy" id="630"/>
    <lineage>
        <taxon>Bacteria</taxon>
        <taxon>Pseudomonadati</taxon>
        <taxon>Pseudomonadota</taxon>
        <taxon>Gammaproteobacteria</taxon>
        <taxon>Enterobacterales</taxon>
        <taxon>Yersiniaceae</taxon>
        <taxon>Yersinia</taxon>
    </lineage>
</organism>
<accession>A0A0E1NA95</accession>